<dbReference type="InterPro" id="IPR028992">
    <property type="entry name" value="Hedgehog/Intein_dom"/>
</dbReference>
<feature type="domain" description="Hedgehog/Intein (Hint)" evidence="1">
    <location>
        <begin position="166"/>
        <end position="307"/>
    </location>
</feature>
<dbReference type="Pfam" id="PF13403">
    <property type="entry name" value="Hint_2"/>
    <property type="match status" value="1"/>
</dbReference>
<evidence type="ECO:0000313" key="3">
    <source>
        <dbReference type="Proteomes" id="UP000526408"/>
    </source>
</evidence>
<comment type="caution">
    <text evidence="2">The sequence shown here is derived from an EMBL/GenBank/DDBJ whole genome shotgun (WGS) entry which is preliminary data.</text>
</comment>
<dbReference type="Gene3D" id="2.170.16.10">
    <property type="entry name" value="Hedgehog/Intein (Hint) domain"/>
    <property type="match status" value="1"/>
</dbReference>
<accession>A0A7X6JZR1</accession>
<evidence type="ECO:0000313" key="2">
    <source>
        <dbReference type="EMBL" id="NKX45430.1"/>
    </source>
</evidence>
<sequence>MPTTFNVIFLGVFPDLDTVEGNNTAENAAALVGTTVGGYGDSLINRVQVLSPGPPATDFDSDGNTYYDQNDPTPETFRINGGPTQGFDASVVYNATITYLDGTTATITAVVFQDTAGRTYLAPEFENNADQAALEAKPLLSITFNSLVGDTYVGMTGNRENLDFVPCFTAGTRLATPSGWRLIEAMAVGDRVMTQDHGFQPIRWIGRTTCRAEGALVPVRISRGALGHGLPDRDLMVSPQHRMLLRSRIAERLIGQREVLVPAKKLLGLPGIALATDLETVTYLHLLFDQHEILFAEGAPTESLLPGPQAIGALGPEAEAELRSLFPDLEAMGVLPARPIPRGRAQRHLVERHGRNGKPLIQ</sequence>
<gene>
    <name evidence="2" type="ORF">HCU73_12615</name>
</gene>
<dbReference type="InterPro" id="IPR036844">
    <property type="entry name" value="Hint_dom_sf"/>
</dbReference>
<evidence type="ECO:0000259" key="1">
    <source>
        <dbReference type="Pfam" id="PF13403"/>
    </source>
</evidence>
<dbReference type="Proteomes" id="UP000526408">
    <property type="component" value="Unassembled WGS sequence"/>
</dbReference>
<dbReference type="EMBL" id="JAAZQQ010000004">
    <property type="protein sequence ID" value="NKX45430.1"/>
    <property type="molecule type" value="Genomic_DNA"/>
</dbReference>
<dbReference type="RefSeq" id="WP_168623818.1">
    <property type="nucleotide sequence ID" value="NZ_JAAZQQ010000004.1"/>
</dbReference>
<dbReference type="AlphaFoldDB" id="A0A7X6JZR1"/>
<reference evidence="2 3" key="1">
    <citation type="submission" date="2020-04" db="EMBL/GenBank/DDBJ databases">
        <authorList>
            <person name="Yoon J."/>
        </authorList>
    </citation>
    <scope>NUCLEOTIDE SEQUENCE [LARGE SCALE GENOMIC DNA]</scope>
    <source>
        <strain evidence="2 3">KMU-115</strain>
    </source>
</reference>
<organism evidence="2 3">
    <name type="scientific">Roseicyclus persicicus</name>
    <dbReference type="NCBI Taxonomy" id="2650661"/>
    <lineage>
        <taxon>Bacteria</taxon>
        <taxon>Pseudomonadati</taxon>
        <taxon>Pseudomonadota</taxon>
        <taxon>Alphaproteobacteria</taxon>
        <taxon>Rhodobacterales</taxon>
        <taxon>Roseobacteraceae</taxon>
        <taxon>Roseicyclus</taxon>
    </lineage>
</organism>
<keyword evidence="3" id="KW-1185">Reference proteome</keyword>
<dbReference type="SUPFAM" id="SSF51294">
    <property type="entry name" value="Hedgehog/intein (Hint) domain"/>
    <property type="match status" value="1"/>
</dbReference>
<name>A0A7X6JZR1_9RHOB</name>
<protein>
    <submittedName>
        <fullName evidence="2">Hint domain-containing protein</fullName>
    </submittedName>
</protein>
<proteinExistence type="predicted"/>